<evidence type="ECO:0000256" key="1">
    <source>
        <dbReference type="ARBA" id="ARBA00004141"/>
    </source>
</evidence>
<reference evidence="9" key="1">
    <citation type="journal article" date="2019" name="Int. J. Syst. Evol. Microbiol.">
        <title>The Global Catalogue of Microorganisms (GCM) 10K type strain sequencing project: providing services to taxonomists for standard genome sequencing and annotation.</title>
        <authorList>
            <consortium name="The Broad Institute Genomics Platform"/>
            <consortium name="The Broad Institute Genome Sequencing Center for Infectious Disease"/>
            <person name="Wu L."/>
            <person name="Ma J."/>
        </authorList>
    </citation>
    <scope>NUCLEOTIDE SEQUENCE [LARGE SCALE GENOMIC DNA]</scope>
    <source>
        <strain evidence="9">CCUG 60023</strain>
    </source>
</reference>
<keyword evidence="9" id="KW-1185">Reference proteome</keyword>
<organism evidence="8 9">
    <name type="scientific">Pseudahrensia aquimaris</name>
    <dbReference type="NCBI Taxonomy" id="744461"/>
    <lineage>
        <taxon>Bacteria</taxon>
        <taxon>Pseudomonadati</taxon>
        <taxon>Pseudomonadota</taxon>
        <taxon>Alphaproteobacteria</taxon>
        <taxon>Hyphomicrobiales</taxon>
        <taxon>Ahrensiaceae</taxon>
        <taxon>Pseudahrensia</taxon>
    </lineage>
</organism>
<feature type="transmembrane region" description="Helical" evidence="6">
    <location>
        <begin position="38"/>
        <end position="54"/>
    </location>
</feature>
<comment type="subcellular location">
    <subcellularLocation>
        <location evidence="1">Membrane</location>
        <topology evidence="1">Multi-pass membrane protein</topology>
    </subcellularLocation>
</comment>
<dbReference type="EMBL" id="JBHTJV010000013">
    <property type="protein sequence ID" value="MFD0917462.1"/>
    <property type="molecule type" value="Genomic_DNA"/>
</dbReference>
<feature type="transmembrane region" description="Helical" evidence="6">
    <location>
        <begin position="244"/>
        <end position="263"/>
    </location>
</feature>
<evidence type="ECO:0000259" key="7">
    <source>
        <dbReference type="Pfam" id="PF00892"/>
    </source>
</evidence>
<dbReference type="InterPro" id="IPR037185">
    <property type="entry name" value="EmrE-like"/>
</dbReference>
<evidence type="ECO:0000313" key="9">
    <source>
        <dbReference type="Proteomes" id="UP001597101"/>
    </source>
</evidence>
<feature type="transmembrane region" description="Helical" evidence="6">
    <location>
        <begin position="269"/>
        <end position="287"/>
    </location>
</feature>
<evidence type="ECO:0000256" key="3">
    <source>
        <dbReference type="ARBA" id="ARBA00022692"/>
    </source>
</evidence>
<protein>
    <submittedName>
        <fullName evidence="8">DMT family transporter</fullName>
    </submittedName>
</protein>
<comment type="similarity">
    <text evidence="2">Belongs to the drug/metabolite transporter (DMT) superfamily. 10 TMS drug/metabolite exporter (DME) (TC 2.A.7.3) family.</text>
</comment>
<dbReference type="Proteomes" id="UP001597101">
    <property type="component" value="Unassembled WGS sequence"/>
</dbReference>
<sequence length="305" mass="32901">MNPLTGIALKVMSVTIFVAMATCIKAAAETVPPGETVFFRAFFAIPVILVWLWFSHDLRDGLKTQNPLGHFWRGLVGSTAMMLSFAALALLPLPEVTAIGYAAPVLTVIFAAMFLGERIRAFRMSAVILGLVGVVIILAPRLTTLREGTGDALEALGAVMMLTSAVFMALAQVLVRKLVDTEKTPAIVFYFSVSAAVLSLVTLPFGWVVPGWTEFGLMVLSGLLGGVGQIFLTSSYRYAETAVIAPFEYTSILLAVVVGYWLFDEVPTQTVLAGVALVICAGLIIIYRERQLGLERAAQRRVNTP</sequence>
<keyword evidence="4 6" id="KW-1133">Transmembrane helix</keyword>
<feature type="domain" description="EamA" evidence="7">
    <location>
        <begin position="5"/>
        <end position="138"/>
    </location>
</feature>
<keyword evidence="3 6" id="KW-0812">Transmembrane</keyword>
<feature type="transmembrane region" description="Helical" evidence="6">
    <location>
        <begin position="187"/>
        <end position="209"/>
    </location>
</feature>
<feature type="transmembrane region" description="Helical" evidence="6">
    <location>
        <begin position="122"/>
        <end position="143"/>
    </location>
</feature>
<dbReference type="PANTHER" id="PTHR22911:SF6">
    <property type="entry name" value="SOLUTE CARRIER FAMILY 35 MEMBER G1"/>
    <property type="match status" value="1"/>
</dbReference>
<accession>A0ABW3FG39</accession>
<evidence type="ECO:0000313" key="8">
    <source>
        <dbReference type="EMBL" id="MFD0917462.1"/>
    </source>
</evidence>
<name>A0ABW3FG39_9HYPH</name>
<dbReference type="InterPro" id="IPR000620">
    <property type="entry name" value="EamA_dom"/>
</dbReference>
<comment type="caution">
    <text evidence="8">The sequence shown here is derived from an EMBL/GenBank/DDBJ whole genome shotgun (WGS) entry which is preliminary data.</text>
</comment>
<feature type="transmembrane region" description="Helical" evidence="6">
    <location>
        <begin position="75"/>
        <end position="92"/>
    </location>
</feature>
<dbReference type="RefSeq" id="WP_377213324.1">
    <property type="nucleotide sequence ID" value="NZ_JBHTJV010000013.1"/>
</dbReference>
<evidence type="ECO:0000256" key="6">
    <source>
        <dbReference type="SAM" id="Phobius"/>
    </source>
</evidence>
<feature type="transmembrane region" description="Helical" evidence="6">
    <location>
        <begin position="98"/>
        <end position="115"/>
    </location>
</feature>
<keyword evidence="5 6" id="KW-0472">Membrane</keyword>
<evidence type="ECO:0000256" key="5">
    <source>
        <dbReference type="ARBA" id="ARBA00023136"/>
    </source>
</evidence>
<dbReference type="PANTHER" id="PTHR22911">
    <property type="entry name" value="ACYL-MALONYL CONDENSING ENZYME-RELATED"/>
    <property type="match status" value="1"/>
</dbReference>
<gene>
    <name evidence="8" type="ORF">ACFQ14_13705</name>
</gene>
<dbReference type="SUPFAM" id="SSF103481">
    <property type="entry name" value="Multidrug resistance efflux transporter EmrE"/>
    <property type="match status" value="2"/>
</dbReference>
<evidence type="ECO:0000256" key="4">
    <source>
        <dbReference type="ARBA" id="ARBA00022989"/>
    </source>
</evidence>
<dbReference type="Pfam" id="PF00892">
    <property type="entry name" value="EamA"/>
    <property type="match status" value="2"/>
</dbReference>
<feature type="transmembrane region" description="Helical" evidence="6">
    <location>
        <begin position="155"/>
        <end position="175"/>
    </location>
</feature>
<evidence type="ECO:0000256" key="2">
    <source>
        <dbReference type="ARBA" id="ARBA00009853"/>
    </source>
</evidence>
<feature type="domain" description="EamA" evidence="7">
    <location>
        <begin position="156"/>
        <end position="286"/>
    </location>
</feature>
<feature type="transmembrane region" description="Helical" evidence="6">
    <location>
        <begin position="215"/>
        <end position="232"/>
    </location>
</feature>
<proteinExistence type="inferred from homology"/>